<dbReference type="GO" id="GO:0016567">
    <property type="term" value="P:protein ubiquitination"/>
    <property type="evidence" value="ECO:0007669"/>
    <property type="project" value="InterPro"/>
</dbReference>
<gene>
    <name evidence="2" type="ORF">SDC9_42721</name>
</gene>
<proteinExistence type="predicted"/>
<evidence type="ECO:0000256" key="1">
    <source>
        <dbReference type="SAM" id="Phobius"/>
    </source>
</evidence>
<protein>
    <submittedName>
        <fullName evidence="2">Uncharacterized protein</fullName>
    </submittedName>
</protein>
<dbReference type="EMBL" id="VSSQ01000513">
    <property type="protein sequence ID" value="MPL96539.1"/>
    <property type="molecule type" value="Genomic_DNA"/>
</dbReference>
<sequence>MWDSFVGNQIRRCNRNLLVTIILIALVFIAMASFSYTDPAVTWIILGSGIVILLYPIICYLRQINSFSNHPVMKTLRKYDGLPELLHAIDEEVKSASSIKPSGKLILTPNWAICLTMYGIKIVNLTELVWVYPKKTTHTVNFILPLYSSNSLCICAAPIESRNSNGNMKNLIYPTQIEIDITKEQCNEYMQSLQSYAPWVLYGYADDIESCWKKQPLALLQAVLNRKEELSKTE</sequence>
<feature type="transmembrane region" description="Helical" evidence="1">
    <location>
        <begin position="17"/>
        <end position="34"/>
    </location>
</feature>
<dbReference type="GO" id="GO:0061630">
    <property type="term" value="F:ubiquitin protein ligase activity"/>
    <property type="evidence" value="ECO:0007669"/>
    <property type="project" value="InterPro"/>
</dbReference>
<keyword evidence="1" id="KW-0812">Transmembrane</keyword>
<evidence type="ECO:0000313" key="2">
    <source>
        <dbReference type="EMBL" id="MPL96539.1"/>
    </source>
</evidence>
<keyword evidence="1" id="KW-1133">Transmembrane helix</keyword>
<comment type="caution">
    <text evidence="2">The sequence shown here is derived from an EMBL/GenBank/DDBJ whole genome shotgun (WGS) entry which is preliminary data.</text>
</comment>
<dbReference type="GO" id="GO:0016020">
    <property type="term" value="C:membrane"/>
    <property type="evidence" value="ECO:0007669"/>
    <property type="project" value="InterPro"/>
</dbReference>
<dbReference type="Pfam" id="PF20456">
    <property type="entry name" value="DUF6709"/>
    <property type="match status" value="1"/>
</dbReference>
<dbReference type="InterPro" id="IPR046555">
    <property type="entry name" value="DUF6709"/>
</dbReference>
<accession>A0A644VYP0</accession>
<reference evidence="2" key="1">
    <citation type="submission" date="2019-08" db="EMBL/GenBank/DDBJ databases">
        <authorList>
            <person name="Kucharzyk K."/>
            <person name="Murdoch R.W."/>
            <person name="Higgins S."/>
            <person name="Loffler F."/>
        </authorList>
    </citation>
    <scope>NUCLEOTIDE SEQUENCE</scope>
</reference>
<keyword evidence="1" id="KW-0472">Membrane</keyword>
<feature type="transmembrane region" description="Helical" evidence="1">
    <location>
        <begin position="40"/>
        <end position="61"/>
    </location>
</feature>
<dbReference type="AlphaFoldDB" id="A0A644VYP0"/>
<organism evidence="2">
    <name type="scientific">bioreactor metagenome</name>
    <dbReference type="NCBI Taxonomy" id="1076179"/>
    <lineage>
        <taxon>unclassified sequences</taxon>
        <taxon>metagenomes</taxon>
        <taxon>ecological metagenomes</taxon>
    </lineage>
</organism>
<name>A0A644VYP0_9ZZZZ</name>